<dbReference type="InterPro" id="IPR021833">
    <property type="entry name" value="DUF3425"/>
</dbReference>
<dbReference type="Pfam" id="PF03184">
    <property type="entry name" value="DDE_1"/>
    <property type="match status" value="1"/>
</dbReference>
<dbReference type="SUPFAM" id="SSF46689">
    <property type="entry name" value="Homeodomain-like"/>
    <property type="match status" value="1"/>
</dbReference>
<keyword evidence="5" id="KW-0540">Nuclease</keyword>
<dbReference type="Proteomes" id="UP001480595">
    <property type="component" value="Unassembled WGS sequence"/>
</dbReference>
<feature type="coiled-coil region" evidence="2">
    <location>
        <begin position="649"/>
        <end position="676"/>
    </location>
</feature>
<sequence length="895" mass="100186">MADIGHLVNFIRYIPSLFWTFAAWSASTFLHLPITMPGANCREKDQDSEMSSAAAAATTAKKAPKRKPPVRRHPERRRQQNIEAKKRYREKLRQRLGNLEAIAASVSQRHDAAEARNALSAPTSGLTTTTTNAAGAGYASSSTSSHVASESLSGISAPVSPATAHPGIPEESHWMVISQPNETPLSLDSWDSTVHLDPSLFVRCDSADRETGLAWMPTSGCGCSSTDDGLQRNQPRCLRPSYTEDDVVEALWDITDNSYTLSKSAQKHGIPKQTLSDRMKGKGSKEDYTPDQRLSQNEEKRLVDWILRQESLGYAPSHSQIRAYVVSILSRNGEDLEKYPLGVNWVARFVKRTESISNKMGRRQEAIRFNNFTPKAVKWYFDIREKEYSWIKPQNTVNVDKGGTMAGFGLDSLVVGSSDMKQKALLKGAQTRAWTSFIEAVTADGRALKPGIIFKGKDLQKQWFVEQFRTIADWYYITSPNGWTDHHIAIEWLKQVYLPQTKPTDEGEARLIILDGHGSHAQPLDNGPFNALKAAYRRELEKLAVLTDSAPVDKVNFIRAYSAARSASLTEKNIKSGWRVTGNWPISRTKALSHPEIQPDQVVVPLVNEEDDAAPDSPRTPKNGRQIRDLAIGKSPLTRRLFGKVASSYENQQAELAVKDATIARLEEELARAKRGWTRRAIPNPNERFMELAEALGAPEQEEPIVVEEEPPRRRRRAREVAVVEEEELDEDEEIEPPQIMTRSGRMRAHVPARDAVPFFRSGISISGSADAIGTVQQIFRTLQPDLRPGREQVTVAHHPFIDCLPFPTLRRNLLARGAHVDAEQFQLDVMEGLVCWGGAGVSKRDHEDSTGGASTGTPWDVRSWEAKECFLQKYWSMLGGEEGELVRQSEWWRK</sequence>
<dbReference type="SMART" id="SM00674">
    <property type="entry name" value="CENPB"/>
    <property type="match status" value="1"/>
</dbReference>
<dbReference type="PROSITE" id="PS51253">
    <property type="entry name" value="HTH_CENPB"/>
    <property type="match status" value="1"/>
</dbReference>
<evidence type="ECO:0000259" key="4">
    <source>
        <dbReference type="PROSITE" id="PS51253"/>
    </source>
</evidence>
<feature type="region of interest" description="Disordered" evidence="3">
    <location>
        <begin position="42"/>
        <end position="88"/>
    </location>
</feature>
<dbReference type="InterPro" id="IPR006600">
    <property type="entry name" value="HTH_CenpB_DNA-bd_dom"/>
</dbReference>
<dbReference type="EMBL" id="JAQQWL010000001">
    <property type="protein sequence ID" value="KAK8091023.1"/>
    <property type="molecule type" value="Genomic_DNA"/>
</dbReference>
<evidence type="ECO:0000313" key="6">
    <source>
        <dbReference type="Proteomes" id="UP001480595"/>
    </source>
</evidence>
<evidence type="ECO:0000313" key="5">
    <source>
        <dbReference type="EMBL" id="KAK8091023.1"/>
    </source>
</evidence>
<dbReference type="GeneID" id="92085000"/>
<keyword evidence="2" id="KW-0175">Coiled coil</keyword>
<dbReference type="InterPro" id="IPR009057">
    <property type="entry name" value="Homeodomain-like_sf"/>
</dbReference>
<organism evidence="5 6">
    <name type="scientific">Apiospora phragmitis</name>
    <dbReference type="NCBI Taxonomy" id="2905665"/>
    <lineage>
        <taxon>Eukaryota</taxon>
        <taxon>Fungi</taxon>
        <taxon>Dikarya</taxon>
        <taxon>Ascomycota</taxon>
        <taxon>Pezizomycotina</taxon>
        <taxon>Sordariomycetes</taxon>
        <taxon>Xylariomycetidae</taxon>
        <taxon>Amphisphaeriales</taxon>
        <taxon>Apiosporaceae</taxon>
        <taxon>Apiospora</taxon>
    </lineage>
</organism>
<feature type="compositionally biased region" description="Basic residues" evidence="3">
    <location>
        <begin position="62"/>
        <end position="76"/>
    </location>
</feature>
<keyword evidence="5" id="KW-0255">Endonuclease</keyword>
<dbReference type="InterPro" id="IPR004875">
    <property type="entry name" value="DDE_SF_endonuclease_dom"/>
</dbReference>
<evidence type="ECO:0000256" key="3">
    <source>
        <dbReference type="SAM" id="MobiDB-lite"/>
    </source>
</evidence>
<dbReference type="PANTHER" id="PTHR38116:SF5">
    <property type="entry name" value="BZIP DOMAIN-CONTAINING PROTEIN"/>
    <property type="match status" value="1"/>
</dbReference>
<dbReference type="GO" id="GO:0004519">
    <property type="term" value="F:endonuclease activity"/>
    <property type="evidence" value="ECO:0007669"/>
    <property type="project" value="UniProtKB-KW"/>
</dbReference>
<name>A0ABR1X6K3_9PEZI</name>
<dbReference type="Pfam" id="PF11905">
    <property type="entry name" value="DUF3425"/>
    <property type="match status" value="1"/>
</dbReference>
<feature type="region of interest" description="Disordered" evidence="3">
    <location>
        <begin position="268"/>
        <end position="294"/>
    </location>
</feature>
<dbReference type="CDD" id="cd14688">
    <property type="entry name" value="bZIP_YAP"/>
    <property type="match status" value="1"/>
</dbReference>
<keyword evidence="1" id="KW-0238">DNA-binding</keyword>
<feature type="domain" description="HTH CENPB-type" evidence="4">
    <location>
        <begin position="286"/>
        <end position="359"/>
    </location>
</feature>
<evidence type="ECO:0000256" key="1">
    <source>
        <dbReference type="ARBA" id="ARBA00023125"/>
    </source>
</evidence>
<keyword evidence="6" id="KW-1185">Reference proteome</keyword>
<comment type="caution">
    <text evidence="5">The sequence shown here is derived from an EMBL/GenBank/DDBJ whole genome shotgun (WGS) entry which is preliminary data.</text>
</comment>
<dbReference type="RefSeq" id="XP_066722569.1">
    <property type="nucleotide sequence ID" value="XM_066851937.1"/>
</dbReference>
<evidence type="ECO:0000256" key="2">
    <source>
        <dbReference type="SAM" id="Coils"/>
    </source>
</evidence>
<dbReference type="Pfam" id="PF03221">
    <property type="entry name" value="HTH_Tnp_Tc5"/>
    <property type="match status" value="1"/>
</dbReference>
<dbReference type="PANTHER" id="PTHR38116">
    <property type="entry name" value="CHROMOSOME 7, WHOLE GENOME SHOTGUN SEQUENCE"/>
    <property type="match status" value="1"/>
</dbReference>
<protein>
    <submittedName>
        <fullName evidence="5">DDE superfamily endonuclease domain-containing protein</fullName>
    </submittedName>
</protein>
<gene>
    <name evidence="5" type="ORF">PG994_000528</name>
</gene>
<feature type="compositionally biased region" description="Basic and acidic residues" evidence="3">
    <location>
        <begin position="275"/>
        <end position="294"/>
    </location>
</feature>
<keyword evidence="5" id="KW-0378">Hydrolase</keyword>
<reference evidence="5 6" key="1">
    <citation type="submission" date="2023-01" db="EMBL/GenBank/DDBJ databases">
        <title>Analysis of 21 Apiospora genomes using comparative genomics revels a genus with tremendous synthesis potential of carbohydrate active enzymes and secondary metabolites.</title>
        <authorList>
            <person name="Sorensen T."/>
        </authorList>
    </citation>
    <scope>NUCLEOTIDE SEQUENCE [LARGE SCALE GENOMIC DNA]</scope>
    <source>
        <strain evidence="5 6">CBS 135458</strain>
    </source>
</reference>
<proteinExistence type="predicted"/>
<accession>A0ABR1X6K3</accession>
<dbReference type="Gene3D" id="1.10.10.60">
    <property type="entry name" value="Homeodomain-like"/>
    <property type="match status" value="1"/>
</dbReference>